<feature type="repeat" description="TPR" evidence="3">
    <location>
        <begin position="55"/>
        <end position="88"/>
    </location>
</feature>
<keyword evidence="2 3" id="KW-0802">TPR repeat</keyword>
<dbReference type="InterPro" id="IPR050498">
    <property type="entry name" value="Ycf3"/>
</dbReference>
<keyword evidence="6" id="KW-1185">Reference proteome</keyword>
<dbReference type="RefSeq" id="WP_087941132.1">
    <property type="nucleotide sequence ID" value="NZ_FNAC01000050.1"/>
</dbReference>
<gene>
    <name evidence="5" type="ORF">SAMN04488104_105016</name>
</gene>
<dbReference type="AlphaFoldDB" id="A0A1G6X1N3"/>
<dbReference type="SMART" id="SM00028">
    <property type="entry name" value="TPR"/>
    <property type="match status" value="4"/>
</dbReference>
<feature type="signal peptide" evidence="4">
    <location>
        <begin position="1"/>
        <end position="19"/>
    </location>
</feature>
<feature type="repeat" description="TPR" evidence="3">
    <location>
        <begin position="21"/>
        <end position="54"/>
    </location>
</feature>
<dbReference type="InterPro" id="IPR019734">
    <property type="entry name" value="TPR_rpt"/>
</dbReference>
<feature type="repeat" description="TPR" evidence="3">
    <location>
        <begin position="123"/>
        <end position="156"/>
    </location>
</feature>
<dbReference type="PROSITE" id="PS50293">
    <property type="entry name" value="TPR_REGION"/>
    <property type="match status" value="1"/>
</dbReference>
<dbReference type="Pfam" id="PF13414">
    <property type="entry name" value="TPR_11"/>
    <property type="match status" value="1"/>
</dbReference>
<dbReference type="InterPro" id="IPR011990">
    <property type="entry name" value="TPR-like_helical_dom_sf"/>
</dbReference>
<sequence length="200" mass="22185">MKFSIRVGIAVLFSAVIFACSNSGPEKGDVYYNQGDYENAISAYTEKLKYKPNDVSALYNRGRAYEESGQLDLALSDFEKALESDPNNFQILLSLSNIHYTKENYTNSLLFANRAEEIPGAPAMASFMKGRAYHSLGDTEAALKAYGNAIRLDKEYGQAYYSRGMLKVSIKRMGSACEDFQLAKGLEYPGAAEAFTKYCN</sequence>
<evidence type="ECO:0000313" key="5">
    <source>
        <dbReference type="EMBL" id="SDD71944.1"/>
    </source>
</evidence>
<dbReference type="EMBL" id="FNAC01000050">
    <property type="protein sequence ID" value="SDD71944.1"/>
    <property type="molecule type" value="Genomic_DNA"/>
</dbReference>
<dbReference type="PANTHER" id="PTHR44858">
    <property type="entry name" value="TETRATRICOPEPTIDE REPEAT PROTEIN 6"/>
    <property type="match status" value="1"/>
</dbReference>
<proteinExistence type="predicted"/>
<keyword evidence="4" id="KW-0732">Signal</keyword>
<name>A0A1G6X1N3_9BACT</name>
<feature type="chain" id="PRO_5011792447" evidence="4">
    <location>
        <begin position="20"/>
        <end position="200"/>
    </location>
</feature>
<evidence type="ECO:0000256" key="3">
    <source>
        <dbReference type="PROSITE-ProRule" id="PRU00339"/>
    </source>
</evidence>
<dbReference type="PROSITE" id="PS50005">
    <property type="entry name" value="TPR"/>
    <property type="match status" value="3"/>
</dbReference>
<dbReference type="PROSITE" id="PS51257">
    <property type="entry name" value="PROKAR_LIPOPROTEIN"/>
    <property type="match status" value="1"/>
</dbReference>
<dbReference type="PANTHER" id="PTHR44858:SF1">
    <property type="entry name" value="UDP-N-ACETYLGLUCOSAMINE--PEPTIDE N-ACETYLGLUCOSAMINYLTRANSFERASE SPINDLY-RELATED"/>
    <property type="match status" value="1"/>
</dbReference>
<evidence type="ECO:0000313" key="6">
    <source>
        <dbReference type="Proteomes" id="UP000199060"/>
    </source>
</evidence>
<dbReference type="Proteomes" id="UP000199060">
    <property type="component" value="Unassembled WGS sequence"/>
</dbReference>
<dbReference type="STRING" id="686796.SAMN04488104_105016"/>
<evidence type="ECO:0000256" key="4">
    <source>
        <dbReference type="SAM" id="SignalP"/>
    </source>
</evidence>
<evidence type="ECO:0000256" key="2">
    <source>
        <dbReference type="ARBA" id="ARBA00022803"/>
    </source>
</evidence>
<organism evidence="5 6">
    <name type="scientific">Algoriphagus faecimaris</name>
    <dbReference type="NCBI Taxonomy" id="686796"/>
    <lineage>
        <taxon>Bacteria</taxon>
        <taxon>Pseudomonadati</taxon>
        <taxon>Bacteroidota</taxon>
        <taxon>Cytophagia</taxon>
        <taxon>Cytophagales</taxon>
        <taxon>Cyclobacteriaceae</taxon>
        <taxon>Algoriphagus</taxon>
    </lineage>
</organism>
<evidence type="ECO:0000256" key="1">
    <source>
        <dbReference type="ARBA" id="ARBA00022737"/>
    </source>
</evidence>
<accession>A0A1G6X1N3</accession>
<dbReference type="Pfam" id="PF13432">
    <property type="entry name" value="TPR_16"/>
    <property type="match status" value="1"/>
</dbReference>
<protein>
    <submittedName>
        <fullName evidence="5">TPR repeat-containing protein</fullName>
    </submittedName>
</protein>
<dbReference type="OrthoDB" id="9785181at2"/>
<reference evidence="6" key="1">
    <citation type="submission" date="2016-10" db="EMBL/GenBank/DDBJ databases">
        <authorList>
            <person name="Varghese N."/>
            <person name="Submissions S."/>
        </authorList>
    </citation>
    <scope>NUCLEOTIDE SEQUENCE [LARGE SCALE GENOMIC DNA]</scope>
    <source>
        <strain evidence="6">DSM 23095</strain>
    </source>
</reference>
<dbReference type="SUPFAM" id="SSF48452">
    <property type="entry name" value="TPR-like"/>
    <property type="match status" value="1"/>
</dbReference>
<dbReference type="Gene3D" id="1.25.40.10">
    <property type="entry name" value="Tetratricopeptide repeat domain"/>
    <property type="match status" value="2"/>
</dbReference>
<keyword evidence="1" id="KW-0677">Repeat</keyword>